<keyword evidence="1" id="KW-0547">Nucleotide-binding</keyword>
<gene>
    <name evidence="4" type="ORF">FOTG_15220</name>
</gene>
<dbReference type="EMBL" id="JH657996">
    <property type="protein sequence ID" value="EXM16522.1"/>
    <property type="molecule type" value="Genomic_DNA"/>
</dbReference>
<protein>
    <recommendedName>
        <fullName evidence="3">Protein kinase domain-containing protein</fullName>
    </recommendedName>
</protein>
<dbReference type="GO" id="GO:0004672">
    <property type="term" value="F:protein kinase activity"/>
    <property type="evidence" value="ECO:0007669"/>
    <property type="project" value="InterPro"/>
</dbReference>
<dbReference type="HOGENOM" id="CLU_1107189_0_0_1"/>
<dbReference type="Pfam" id="PF00069">
    <property type="entry name" value="Pkinase"/>
    <property type="match status" value="1"/>
</dbReference>
<dbReference type="PANTHER" id="PTHR44329:SF298">
    <property type="entry name" value="MIXED LINEAGE KINASE DOMAIN-LIKE PROTEIN"/>
    <property type="match status" value="1"/>
</dbReference>
<dbReference type="Gene3D" id="1.10.510.10">
    <property type="entry name" value="Transferase(Phosphotransferase) domain 1"/>
    <property type="match status" value="1"/>
</dbReference>
<feature type="domain" description="Protein kinase" evidence="3">
    <location>
        <begin position="42"/>
        <end position="251"/>
    </location>
</feature>
<dbReference type="InterPro" id="IPR000719">
    <property type="entry name" value="Prot_kinase_dom"/>
</dbReference>
<dbReference type="GO" id="GO:0097527">
    <property type="term" value="P:necroptotic signaling pathway"/>
    <property type="evidence" value="ECO:0007669"/>
    <property type="project" value="TreeGrafter"/>
</dbReference>
<keyword evidence="2" id="KW-0067">ATP-binding</keyword>
<dbReference type="PROSITE" id="PS50011">
    <property type="entry name" value="PROTEIN_KINASE_DOM"/>
    <property type="match status" value="1"/>
</dbReference>
<sequence length="251" mass="28513">MLCLQTCRGSEAVLHVSICGRVMERFLEILMTLDVLARLNRKLQTSLLDFGDWSVEVEDRRKLPDVVAYKVSVIEFTDKGEATHTSRHAIDAAIMELSLSAHWPVLQHPNLVDFLGFAWGTNPFNSMQKLPVIIVEFAECGSISQLQQQEYLGIETRRKLCLDVCQGLHMLHSCGVVNGDVKADNVLVFPDEKHKCKAKLTLLIWFTFAHGRNIFRLLLDPSKHGEEFYAEAEKIKETGELATHTELSTWY</sequence>
<proteinExistence type="predicted"/>
<evidence type="ECO:0000313" key="4">
    <source>
        <dbReference type="EMBL" id="EXM16522.1"/>
    </source>
</evidence>
<dbReference type="SUPFAM" id="SSF56112">
    <property type="entry name" value="Protein kinase-like (PK-like)"/>
    <property type="match status" value="1"/>
</dbReference>
<reference evidence="4" key="2">
    <citation type="submission" date="2012-05" db="EMBL/GenBank/DDBJ databases">
        <title>The Genome Annotation of Fusarium oxysporum Cotton.</title>
        <authorList>
            <consortium name="The Broad Institute Genomics Platform"/>
            <person name="Ma L.-J."/>
            <person name="Corby-Kistler H."/>
            <person name="Broz K."/>
            <person name="Gale L.R."/>
            <person name="Jonkers W."/>
            <person name="O'Donnell K."/>
            <person name="Ploetz R."/>
            <person name="Steinberg C."/>
            <person name="Schwartz D.C."/>
            <person name="VanEtten H."/>
            <person name="Zhou S."/>
            <person name="Young S.K."/>
            <person name="Zeng Q."/>
            <person name="Gargeya S."/>
            <person name="Fitzgerald M."/>
            <person name="Abouelleil A."/>
            <person name="Alvarado L."/>
            <person name="Chapman S.B."/>
            <person name="Gainer-Dewar J."/>
            <person name="Goldberg J."/>
            <person name="Griggs A."/>
            <person name="Gujja S."/>
            <person name="Hansen M."/>
            <person name="Howarth C."/>
            <person name="Imamovic A."/>
            <person name="Ireland A."/>
            <person name="Larimer J."/>
            <person name="McCowan C."/>
            <person name="Murphy C."/>
            <person name="Pearson M."/>
            <person name="Poon T.W."/>
            <person name="Priest M."/>
            <person name="Roberts A."/>
            <person name="Saif S."/>
            <person name="Shea T."/>
            <person name="Sykes S."/>
            <person name="Wortman J."/>
            <person name="Nusbaum C."/>
            <person name="Birren B."/>
        </authorList>
    </citation>
    <scope>NUCLEOTIDE SEQUENCE</scope>
    <source>
        <strain evidence="4">25433</strain>
    </source>
</reference>
<dbReference type="OrthoDB" id="4062651at2759"/>
<evidence type="ECO:0000256" key="2">
    <source>
        <dbReference type="ARBA" id="ARBA00022840"/>
    </source>
</evidence>
<accession>X0L631</accession>
<organism evidence="4">
    <name type="scientific">Fusarium oxysporum f. sp. vasinfectum 25433</name>
    <dbReference type="NCBI Taxonomy" id="1089449"/>
    <lineage>
        <taxon>Eukaryota</taxon>
        <taxon>Fungi</taxon>
        <taxon>Dikarya</taxon>
        <taxon>Ascomycota</taxon>
        <taxon>Pezizomycotina</taxon>
        <taxon>Sordariomycetes</taxon>
        <taxon>Hypocreomycetidae</taxon>
        <taxon>Hypocreales</taxon>
        <taxon>Nectriaceae</taxon>
        <taxon>Fusarium</taxon>
        <taxon>Fusarium oxysporum species complex</taxon>
    </lineage>
</organism>
<dbReference type="AlphaFoldDB" id="X0L631"/>
<dbReference type="Proteomes" id="UP000030701">
    <property type="component" value="Unassembled WGS sequence"/>
</dbReference>
<dbReference type="InterPro" id="IPR051681">
    <property type="entry name" value="Ser/Thr_Kinases-Pseudokinases"/>
</dbReference>
<evidence type="ECO:0000256" key="1">
    <source>
        <dbReference type="ARBA" id="ARBA00022741"/>
    </source>
</evidence>
<dbReference type="PANTHER" id="PTHR44329">
    <property type="entry name" value="SERINE/THREONINE-PROTEIN KINASE TNNI3K-RELATED"/>
    <property type="match status" value="1"/>
</dbReference>
<dbReference type="GO" id="GO:0005524">
    <property type="term" value="F:ATP binding"/>
    <property type="evidence" value="ECO:0007669"/>
    <property type="project" value="UniProtKB-KW"/>
</dbReference>
<evidence type="ECO:0000259" key="3">
    <source>
        <dbReference type="PROSITE" id="PS50011"/>
    </source>
</evidence>
<name>X0L631_FUSOX</name>
<reference evidence="4" key="1">
    <citation type="submission" date="2011-11" db="EMBL/GenBank/DDBJ databases">
        <title>The Genome Sequence of Fusarium oxysporum Cotton.</title>
        <authorList>
            <consortium name="The Broad Institute Genome Sequencing Platform"/>
            <person name="Ma L.-J."/>
            <person name="Gale L.R."/>
            <person name="Schwartz D.C."/>
            <person name="Zhou S."/>
            <person name="Corby-Kistler H."/>
            <person name="Young S.K."/>
            <person name="Zeng Q."/>
            <person name="Gargeya S."/>
            <person name="Fitzgerald M."/>
            <person name="Haas B."/>
            <person name="Abouelleil A."/>
            <person name="Alvarado L."/>
            <person name="Arachchi H.M."/>
            <person name="Berlin A."/>
            <person name="Brown A."/>
            <person name="Chapman S.B."/>
            <person name="Chen Z."/>
            <person name="Dunbar C."/>
            <person name="Freedman E."/>
            <person name="Gearin G."/>
            <person name="Goldberg J."/>
            <person name="Griggs A."/>
            <person name="Gujja S."/>
            <person name="Heiman D."/>
            <person name="Howarth C."/>
            <person name="Larson L."/>
            <person name="Lui A."/>
            <person name="MacDonald P.J.P."/>
            <person name="Montmayeur A."/>
            <person name="Murphy C."/>
            <person name="Neiman D."/>
            <person name="Pearson M."/>
            <person name="Priest M."/>
            <person name="Roberts A."/>
            <person name="Saif S."/>
            <person name="Shea T."/>
            <person name="Shenoy N."/>
            <person name="Sisk P."/>
            <person name="Stolte C."/>
            <person name="Sykes S."/>
            <person name="Wortman J."/>
            <person name="Nusbaum C."/>
            <person name="Birren B."/>
        </authorList>
    </citation>
    <scope>NUCLEOTIDE SEQUENCE [LARGE SCALE GENOMIC DNA]</scope>
    <source>
        <strain evidence="4">25433</strain>
    </source>
</reference>
<dbReference type="InterPro" id="IPR011009">
    <property type="entry name" value="Kinase-like_dom_sf"/>
</dbReference>